<dbReference type="EMBL" id="LR796942">
    <property type="protein sequence ID" value="CAB4176872.1"/>
    <property type="molecule type" value="Genomic_DNA"/>
</dbReference>
<evidence type="ECO:0000313" key="2">
    <source>
        <dbReference type="EMBL" id="CAB4176872.1"/>
    </source>
</evidence>
<gene>
    <name evidence="3" type="ORF">UFOVP1073_60</name>
    <name evidence="4" type="ORF">UFOVP1308_25</name>
    <name evidence="5" type="ORF">UFOVP1423_44</name>
    <name evidence="6" type="ORF">UFOVP1520_15</name>
    <name evidence="1" type="ORF">UFOVP898_62</name>
    <name evidence="2" type="ORF">UFOVP985_71</name>
</gene>
<dbReference type="EMBL" id="LR797009">
    <property type="protein sequence ID" value="CAB4181762.1"/>
    <property type="molecule type" value="Genomic_DNA"/>
</dbReference>
<evidence type="ECO:0008006" key="7">
    <source>
        <dbReference type="Google" id="ProtNLM"/>
    </source>
</evidence>
<reference evidence="2" key="1">
    <citation type="submission" date="2020-05" db="EMBL/GenBank/DDBJ databases">
        <authorList>
            <person name="Chiriac C."/>
            <person name="Salcher M."/>
            <person name="Ghai R."/>
            <person name="Kavagutti S V."/>
        </authorList>
    </citation>
    <scope>NUCLEOTIDE SEQUENCE</scope>
</reference>
<evidence type="ECO:0000313" key="3">
    <source>
        <dbReference type="EMBL" id="CAB4181762.1"/>
    </source>
</evidence>
<evidence type="ECO:0000313" key="5">
    <source>
        <dbReference type="EMBL" id="CAB4210747.1"/>
    </source>
</evidence>
<organism evidence="2">
    <name type="scientific">uncultured Caudovirales phage</name>
    <dbReference type="NCBI Taxonomy" id="2100421"/>
    <lineage>
        <taxon>Viruses</taxon>
        <taxon>Duplodnaviria</taxon>
        <taxon>Heunggongvirae</taxon>
        <taxon>Uroviricota</taxon>
        <taxon>Caudoviricetes</taxon>
        <taxon>Peduoviridae</taxon>
        <taxon>Maltschvirus</taxon>
        <taxon>Maltschvirus maltsch</taxon>
    </lineage>
</organism>
<sequence length="74" mass="8224">MAHAGSLGQRVRVKRGRYAGAVGKITCIESPWYLEALVAWTTNGGRNVSRVAWGSAFDFEWLDRKPKEGEVTND</sequence>
<dbReference type="EMBL" id="LR797259">
    <property type="protein sequence ID" value="CAB4197661.1"/>
    <property type="molecule type" value="Genomic_DNA"/>
</dbReference>
<evidence type="ECO:0000313" key="4">
    <source>
        <dbReference type="EMBL" id="CAB4197661.1"/>
    </source>
</evidence>
<accession>A0A6J5Q0F6</accession>
<name>A0A6J5Q0F6_9CAUD</name>
<dbReference type="EMBL" id="LR797361">
    <property type="protein sequence ID" value="CAB4210747.1"/>
    <property type="molecule type" value="Genomic_DNA"/>
</dbReference>
<dbReference type="EMBL" id="LR798377">
    <property type="protein sequence ID" value="CAB5227080.1"/>
    <property type="molecule type" value="Genomic_DNA"/>
</dbReference>
<evidence type="ECO:0000313" key="6">
    <source>
        <dbReference type="EMBL" id="CAB5227080.1"/>
    </source>
</evidence>
<protein>
    <recommendedName>
        <fullName evidence="7">KOW domain-containing protein</fullName>
    </recommendedName>
</protein>
<evidence type="ECO:0000313" key="1">
    <source>
        <dbReference type="EMBL" id="CAB4169281.1"/>
    </source>
</evidence>
<proteinExistence type="predicted"/>
<dbReference type="EMBL" id="LR796838">
    <property type="protein sequence ID" value="CAB4169281.1"/>
    <property type="molecule type" value="Genomic_DNA"/>
</dbReference>